<accession>A0ABS2L7V2</accession>
<dbReference type="PANTHER" id="PTHR36113:SF6">
    <property type="entry name" value="FOSFOMYCIN RESISTANCE PROTEIN FOSX"/>
    <property type="match status" value="1"/>
</dbReference>
<dbReference type="PROSITE" id="PS51819">
    <property type="entry name" value="VOC"/>
    <property type="match status" value="1"/>
</dbReference>
<proteinExistence type="predicted"/>
<organism evidence="3 4">
    <name type="scientific">Subtercola frigoramans</name>
    <dbReference type="NCBI Taxonomy" id="120298"/>
    <lineage>
        <taxon>Bacteria</taxon>
        <taxon>Bacillati</taxon>
        <taxon>Actinomycetota</taxon>
        <taxon>Actinomycetes</taxon>
        <taxon>Micrococcales</taxon>
        <taxon>Microbacteriaceae</taxon>
        <taxon>Subtercola</taxon>
    </lineage>
</organism>
<gene>
    <name evidence="3" type="ORF">JOE66_002693</name>
</gene>
<dbReference type="InterPro" id="IPR037478">
    <property type="entry name" value="YwkD-like_dom"/>
</dbReference>
<comment type="caution">
    <text evidence="3">The sequence shown here is derived from an EMBL/GenBank/DDBJ whole genome shotgun (WGS) entry which is preliminary data.</text>
</comment>
<dbReference type="Proteomes" id="UP000776164">
    <property type="component" value="Unassembled WGS sequence"/>
</dbReference>
<dbReference type="InterPro" id="IPR029068">
    <property type="entry name" value="Glyas_Bleomycin-R_OHBP_Dase"/>
</dbReference>
<dbReference type="InterPro" id="IPR004360">
    <property type="entry name" value="Glyas_Fos-R_dOase_dom"/>
</dbReference>
<sequence length="131" mass="14594">MQLLGVHHIAVIASDYEASKAFYTDVVGFTLEAEYFRAERDSWMGKLALNGTYILELFSFGGTPGPPARPSNPEALGLRHLAFAVTDVYAAHAELLAQGITVEELRIDPNTLKKMFFFRDPDDLPLEIYEA</sequence>
<dbReference type="PANTHER" id="PTHR36113">
    <property type="entry name" value="LYASE, PUTATIVE-RELATED-RELATED"/>
    <property type="match status" value="1"/>
</dbReference>
<name>A0ABS2L7V2_9MICO</name>
<keyword evidence="1" id="KW-0479">Metal-binding</keyword>
<evidence type="ECO:0000313" key="3">
    <source>
        <dbReference type="EMBL" id="MBM7473059.1"/>
    </source>
</evidence>
<dbReference type="InterPro" id="IPR037523">
    <property type="entry name" value="VOC_core"/>
</dbReference>
<reference evidence="3 4" key="1">
    <citation type="submission" date="2021-01" db="EMBL/GenBank/DDBJ databases">
        <title>Sequencing the genomes of 1000 actinobacteria strains.</title>
        <authorList>
            <person name="Klenk H.-P."/>
        </authorList>
    </citation>
    <scope>NUCLEOTIDE SEQUENCE [LARGE SCALE GENOMIC DNA]</scope>
    <source>
        <strain evidence="3 4">DSM 13057</strain>
    </source>
</reference>
<dbReference type="NCBIfam" id="NF008551">
    <property type="entry name" value="PRK11478.1"/>
    <property type="match status" value="1"/>
</dbReference>
<dbReference type="Gene3D" id="3.10.180.10">
    <property type="entry name" value="2,3-Dihydroxybiphenyl 1,2-Dioxygenase, domain 1"/>
    <property type="match status" value="1"/>
</dbReference>
<dbReference type="SUPFAM" id="SSF54593">
    <property type="entry name" value="Glyoxalase/Bleomycin resistance protein/Dihydroxybiphenyl dioxygenase"/>
    <property type="match status" value="1"/>
</dbReference>
<dbReference type="RefSeq" id="WP_205110235.1">
    <property type="nucleotide sequence ID" value="NZ_BAAAHT010000009.1"/>
</dbReference>
<feature type="domain" description="VOC" evidence="2">
    <location>
        <begin position="5"/>
        <end position="131"/>
    </location>
</feature>
<dbReference type="Pfam" id="PF00903">
    <property type="entry name" value="Glyoxalase"/>
    <property type="match status" value="1"/>
</dbReference>
<evidence type="ECO:0000259" key="2">
    <source>
        <dbReference type="PROSITE" id="PS51819"/>
    </source>
</evidence>
<evidence type="ECO:0000313" key="4">
    <source>
        <dbReference type="Proteomes" id="UP000776164"/>
    </source>
</evidence>
<dbReference type="CDD" id="cd08352">
    <property type="entry name" value="VOC_Bs_YwkD_like"/>
    <property type="match status" value="1"/>
</dbReference>
<dbReference type="InterPro" id="IPR051332">
    <property type="entry name" value="Fosfomycin_Res_Enzymes"/>
</dbReference>
<dbReference type="EMBL" id="JAFBBU010000001">
    <property type="protein sequence ID" value="MBM7473059.1"/>
    <property type="molecule type" value="Genomic_DNA"/>
</dbReference>
<keyword evidence="4" id="KW-1185">Reference proteome</keyword>
<evidence type="ECO:0000256" key="1">
    <source>
        <dbReference type="ARBA" id="ARBA00022723"/>
    </source>
</evidence>
<protein>
    <submittedName>
        <fullName evidence="3">Glyoxylase I family protein</fullName>
    </submittedName>
</protein>